<evidence type="ECO:0000313" key="7">
    <source>
        <dbReference type="EMBL" id="AYM45058.1"/>
    </source>
</evidence>
<evidence type="ECO:0000256" key="3">
    <source>
        <dbReference type="ARBA" id="ARBA00022801"/>
    </source>
</evidence>
<dbReference type="CDD" id="cd07720">
    <property type="entry name" value="OPHC2-like_MBL-fold"/>
    <property type="match status" value="1"/>
</dbReference>
<dbReference type="PROSITE" id="PS51318">
    <property type="entry name" value="TAT"/>
    <property type="match status" value="1"/>
</dbReference>
<dbReference type="PANTHER" id="PTHR42978">
    <property type="entry name" value="QUORUM-QUENCHING LACTONASE YTNP-RELATED-RELATED"/>
    <property type="match status" value="1"/>
</dbReference>
<dbReference type="Gene3D" id="3.60.15.10">
    <property type="entry name" value="Ribonuclease Z/Hydroxyacylglutathione hydrolase-like"/>
    <property type="match status" value="1"/>
</dbReference>
<feature type="chain" id="PRO_5018310545" evidence="5">
    <location>
        <begin position="31"/>
        <end position="322"/>
    </location>
</feature>
<keyword evidence="2" id="KW-0479">Metal-binding</keyword>
<feature type="domain" description="Metallo-beta-lactamase" evidence="6">
    <location>
        <begin position="91"/>
        <end position="294"/>
    </location>
</feature>
<dbReference type="InterPro" id="IPR006311">
    <property type="entry name" value="TAT_signal"/>
</dbReference>
<dbReference type="InterPro" id="IPR001279">
    <property type="entry name" value="Metallo-B-lactamas"/>
</dbReference>
<dbReference type="GO" id="GO:0016787">
    <property type="term" value="F:hydrolase activity"/>
    <property type="evidence" value="ECO:0007669"/>
    <property type="project" value="UniProtKB-KW"/>
</dbReference>
<dbReference type="RefSeq" id="WP_011538812.1">
    <property type="nucleotide sequence ID" value="NZ_CP181340.1"/>
</dbReference>
<protein>
    <submittedName>
        <fullName evidence="7">RmmL</fullName>
    </submittedName>
</protein>
<evidence type="ECO:0000259" key="6">
    <source>
        <dbReference type="SMART" id="SM00849"/>
    </source>
</evidence>
<dbReference type="SMR" id="A0A3G2BZ91"/>
<evidence type="ECO:0000256" key="4">
    <source>
        <dbReference type="ARBA" id="ARBA00022833"/>
    </source>
</evidence>
<name>A0A3G2BZ91_9RHOB</name>
<keyword evidence="5" id="KW-0732">Signal</keyword>
<dbReference type="AlphaFoldDB" id="A0A3G2BZ91"/>
<keyword evidence="3" id="KW-0378">Hydrolase</keyword>
<gene>
    <name evidence="7" type="primary">rmmL</name>
</gene>
<accession>A0A3G2BZ91</accession>
<dbReference type="EMBL" id="MH289473">
    <property type="protein sequence ID" value="AYM45058.1"/>
    <property type="molecule type" value="Genomic_DNA"/>
</dbReference>
<dbReference type="PANTHER" id="PTHR42978:SF6">
    <property type="entry name" value="QUORUM-QUENCHING LACTONASE YTNP-RELATED"/>
    <property type="match status" value="1"/>
</dbReference>
<dbReference type="SUPFAM" id="SSF56281">
    <property type="entry name" value="Metallo-hydrolase/oxidoreductase"/>
    <property type="match status" value="1"/>
</dbReference>
<sequence>MTLSRRTLLKSVGLAGAGLAVPSLGQMALAAPMAPAPVLHQFRLGDAVITALLDGHLSLPSGMFTGADPETVAQTLAGTFYREDAQGLEIPVNGYLVERAGQYTLIDTGTAALMGPELGGLMGALAATGVTPDQISTILLTHMHPDHAGGLLNADGSAAFPNAELVVADAEWGFWHDDAIMASVDEGSRGFFQMARNAVAPYADRMKPFSGEAEVAAGFSAMPLPGHTPGHSGFMLDAGSEQLLFWGDVVHSTALQFRNPDWTIPFDADQSLAAQTRKAMFDRAVADQLLVTGMHLDFPGLGRVERDGGAYAFDQAPWQFGL</sequence>
<comment type="similarity">
    <text evidence="1">Belongs to the metallo-beta-lactamase superfamily.</text>
</comment>
<proteinExistence type="inferred from homology"/>
<dbReference type="SMART" id="SM00849">
    <property type="entry name" value="Lactamase_B"/>
    <property type="match status" value="1"/>
</dbReference>
<dbReference type="Pfam" id="PF00753">
    <property type="entry name" value="Lactamase_B"/>
    <property type="match status" value="1"/>
</dbReference>
<feature type="non-terminal residue" evidence="7">
    <location>
        <position position="322"/>
    </location>
</feature>
<dbReference type="InterPro" id="IPR051013">
    <property type="entry name" value="MBL_superfamily_lactonases"/>
</dbReference>
<reference evidence="7" key="1">
    <citation type="journal article" date="2018" name="Mar. Drugs">
        <title>Characterization of a Novel N-Acylhomoserine Lactonase RmmL from Ruegeria mobilis YJ3.</title>
        <authorList>
            <person name="Cai X."/>
            <person name="Yu M."/>
            <person name="Shan H."/>
            <person name="Tian X."/>
            <person name="Zheng Y."/>
            <person name="Xue C."/>
            <person name="Zhang X.H."/>
        </authorList>
    </citation>
    <scope>NUCLEOTIDE SEQUENCE</scope>
    <source>
        <strain evidence="7">YJ3</strain>
    </source>
</reference>
<organism evidence="7">
    <name type="scientific">Tritonibacter mobilis</name>
    <dbReference type="NCBI Taxonomy" id="379347"/>
    <lineage>
        <taxon>Bacteria</taxon>
        <taxon>Pseudomonadati</taxon>
        <taxon>Pseudomonadota</taxon>
        <taxon>Alphaproteobacteria</taxon>
        <taxon>Rhodobacterales</taxon>
        <taxon>Paracoccaceae</taxon>
        <taxon>Tritonibacter</taxon>
    </lineage>
</organism>
<dbReference type="GO" id="GO:0046872">
    <property type="term" value="F:metal ion binding"/>
    <property type="evidence" value="ECO:0007669"/>
    <property type="project" value="UniProtKB-KW"/>
</dbReference>
<keyword evidence="4" id="KW-0862">Zinc</keyword>
<evidence type="ECO:0000256" key="1">
    <source>
        <dbReference type="ARBA" id="ARBA00007749"/>
    </source>
</evidence>
<evidence type="ECO:0000256" key="5">
    <source>
        <dbReference type="SAM" id="SignalP"/>
    </source>
</evidence>
<feature type="signal peptide" evidence="5">
    <location>
        <begin position="1"/>
        <end position="30"/>
    </location>
</feature>
<dbReference type="InterPro" id="IPR036866">
    <property type="entry name" value="RibonucZ/Hydroxyglut_hydro"/>
</dbReference>
<evidence type="ECO:0000256" key="2">
    <source>
        <dbReference type="ARBA" id="ARBA00022723"/>
    </source>
</evidence>